<evidence type="ECO:0000313" key="4">
    <source>
        <dbReference type="EMBL" id="MBA8925295.1"/>
    </source>
</evidence>
<dbReference type="InterPro" id="IPR050832">
    <property type="entry name" value="Bact_Acetyltransf"/>
</dbReference>
<accession>A0ABR6BEK0</accession>
<dbReference type="RefSeq" id="WP_025359990.1">
    <property type="nucleotide sequence ID" value="NZ_BAAABQ010000084.1"/>
</dbReference>
<gene>
    <name evidence="4" type="ORF">BC739_002494</name>
</gene>
<dbReference type="PANTHER" id="PTHR43877">
    <property type="entry name" value="AMINOALKYLPHOSPHONATE N-ACETYLTRANSFERASE-RELATED-RELATED"/>
    <property type="match status" value="1"/>
</dbReference>
<evidence type="ECO:0000256" key="1">
    <source>
        <dbReference type="ARBA" id="ARBA00022679"/>
    </source>
</evidence>
<feature type="domain" description="N-acetyltransferase" evidence="3">
    <location>
        <begin position="3"/>
        <end position="175"/>
    </location>
</feature>
<protein>
    <submittedName>
        <fullName evidence="4">RimJ/RimL family protein N-acetyltransferase</fullName>
    </submittedName>
</protein>
<evidence type="ECO:0000256" key="2">
    <source>
        <dbReference type="ARBA" id="ARBA00023315"/>
    </source>
</evidence>
<keyword evidence="2" id="KW-0012">Acyltransferase</keyword>
<dbReference type="InterPro" id="IPR016181">
    <property type="entry name" value="Acyl_CoA_acyltransferase"/>
</dbReference>
<organism evidence="4 5">
    <name type="scientific">Kutzneria viridogrisea</name>
    <dbReference type="NCBI Taxonomy" id="47990"/>
    <lineage>
        <taxon>Bacteria</taxon>
        <taxon>Bacillati</taxon>
        <taxon>Actinomycetota</taxon>
        <taxon>Actinomycetes</taxon>
        <taxon>Pseudonocardiales</taxon>
        <taxon>Pseudonocardiaceae</taxon>
        <taxon>Kutzneria</taxon>
    </lineage>
</organism>
<dbReference type="SUPFAM" id="SSF55729">
    <property type="entry name" value="Acyl-CoA N-acyltransferases (Nat)"/>
    <property type="match status" value="1"/>
</dbReference>
<evidence type="ECO:0000259" key="3">
    <source>
        <dbReference type="PROSITE" id="PS51186"/>
    </source>
</evidence>
<dbReference type="Pfam" id="PF00583">
    <property type="entry name" value="Acetyltransf_1"/>
    <property type="match status" value="1"/>
</dbReference>
<evidence type="ECO:0000313" key="5">
    <source>
        <dbReference type="Proteomes" id="UP000517916"/>
    </source>
</evidence>
<dbReference type="Gene3D" id="3.40.630.30">
    <property type="match status" value="1"/>
</dbReference>
<dbReference type="InterPro" id="IPR000182">
    <property type="entry name" value="GNAT_dom"/>
</dbReference>
<dbReference type="Proteomes" id="UP000517916">
    <property type="component" value="Unassembled WGS sequence"/>
</dbReference>
<dbReference type="CDD" id="cd04301">
    <property type="entry name" value="NAT_SF"/>
    <property type="match status" value="1"/>
</dbReference>
<keyword evidence="5" id="KW-1185">Reference proteome</keyword>
<comment type="caution">
    <text evidence="4">The sequence shown here is derived from an EMBL/GenBank/DDBJ whole genome shotgun (WGS) entry which is preliminary data.</text>
</comment>
<keyword evidence="1" id="KW-0808">Transferase</keyword>
<reference evidence="4 5" key="1">
    <citation type="submission" date="2020-08" db="EMBL/GenBank/DDBJ databases">
        <title>Genomic Encyclopedia of Archaeal and Bacterial Type Strains, Phase II (KMG-II): from individual species to whole genera.</title>
        <authorList>
            <person name="Goeker M."/>
        </authorList>
    </citation>
    <scope>NUCLEOTIDE SEQUENCE [LARGE SCALE GENOMIC DNA]</scope>
    <source>
        <strain evidence="4 5">DSM 43850</strain>
    </source>
</reference>
<dbReference type="PROSITE" id="PS51186">
    <property type="entry name" value="GNAT"/>
    <property type="match status" value="1"/>
</dbReference>
<dbReference type="EMBL" id="JACJID010000002">
    <property type="protein sequence ID" value="MBA8925295.1"/>
    <property type="molecule type" value="Genomic_DNA"/>
</dbReference>
<sequence>MTWTVRRALQGDAGELARINVAAWQHAYRGLVSDALLDRMLPESRLKGWQRWLAMPDPDGVFLAEDEQGGVGAYCGVCEARDPEDVHEDLSTGELLALYGDPERKGTGAGRAAHQAGLDHLAAQGFRYAVLWVFQDDAASRSFYEHHGWRHDGAVREYDVDGQRLMTVRYGRFLRAPGRRSRPPSVPRSRPAFG</sequence>
<name>A0ABR6BEK0_9PSEU</name>
<proteinExistence type="predicted"/>